<feature type="region of interest" description="Disordered" evidence="1">
    <location>
        <begin position="49"/>
        <end position="68"/>
    </location>
</feature>
<gene>
    <name evidence="2" type="ORF">AVDCRST_MAG29-2499</name>
</gene>
<organism evidence="2">
    <name type="scientific">uncultured Nocardioidaceae bacterium</name>
    <dbReference type="NCBI Taxonomy" id="253824"/>
    <lineage>
        <taxon>Bacteria</taxon>
        <taxon>Bacillati</taxon>
        <taxon>Actinomycetota</taxon>
        <taxon>Actinomycetes</taxon>
        <taxon>Propionibacteriales</taxon>
        <taxon>Nocardioidaceae</taxon>
        <taxon>environmental samples</taxon>
    </lineage>
</organism>
<evidence type="ECO:0000256" key="1">
    <source>
        <dbReference type="SAM" id="MobiDB-lite"/>
    </source>
</evidence>
<feature type="compositionally biased region" description="Gly residues" evidence="1">
    <location>
        <begin position="49"/>
        <end position="60"/>
    </location>
</feature>
<evidence type="ECO:0000313" key="2">
    <source>
        <dbReference type="EMBL" id="CAA9354504.1"/>
    </source>
</evidence>
<proteinExistence type="predicted"/>
<protein>
    <submittedName>
        <fullName evidence="2">Uncharacterized protein</fullName>
    </submittedName>
</protein>
<reference evidence="2" key="1">
    <citation type="submission" date="2020-02" db="EMBL/GenBank/DDBJ databases">
        <authorList>
            <person name="Meier V. D."/>
        </authorList>
    </citation>
    <scope>NUCLEOTIDE SEQUENCE</scope>
    <source>
        <strain evidence="2">AVDCRST_MAG29</strain>
    </source>
</reference>
<accession>A0A6J4MC95</accession>
<dbReference type="EMBL" id="CADCUG010000145">
    <property type="protein sequence ID" value="CAA9354504.1"/>
    <property type="molecule type" value="Genomic_DNA"/>
</dbReference>
<dbReference type="AlphaFoldDB" id="A0A6J4MC95"/>
<sequence>MSTSRYRVVTTSSGGARARRPACWSGAGRVASLLTAGLLLAALSGCGDPDGGGGGGGGYVVGSNVADR</sequence>
<name>A0A6J4MC95_9ACTN</name>